<reference evidence="1" key="1">
    <citation type="submission" date="2019-05" db="EMBL/GenBank/DDBJ databases">
        <title>Metatranscriptomic reconstruction reveals RNA viruses with the potential to shape carbon cycling in soil.</title>
        <authorList>
            <person name="Starr E.P."/>
            <person name="Nuccio E."/>
            <person name="Pett-Ridge J."/>
            <person name="Banfield J.F."/>
            <person name="Firestone M.K."/>
        </authorList>
    </citation>
    <scope>NUCLEOTIDE SEQUENCE</scope>
    <source>
        <strain evidence="1">H4_Rhizo_Litter_21_scaffold_572</strain>
    </source>
</reference>
<gene>
    <name evidence="1" type="ORF">H4RhizoLitter21572_000003</name>
</gene>
<protein>
    <recommendedName>
        <fullName evidence="2">Maturation</fullName>
    </recommendedName>
</protein>
<evidence type="ECO:0008006" key="2">
    <source>
        <dbReference type="Google" id="ProtNLM"/>
    </source>
</evidence>
<proteinExistence type="predicted"/>
<sequence length="460" mass="51448">TVRWARADCRPERSGKMSLLDSYTHYSTGSIVRTARKRSRWKDDAVVLPSADDTVGGYTDNEHLRLGTSQTTVDYLNDYWVAKRLDRRLGLKGLEKLTSRFDYGSNFYSRSITRNPVGLLTVERRNITTGLTLDKWRGRVFPHVDARNLCLTTNTGFPAGAGDTGVPDMLTLRGLGSHGIAETLPSVPPVSIAQSLGELKEGLPKLIGKGLLHNGPKGSGDEFLNYSFGIRPLIKDLQGYVKTSRNYDEFVRQYNRDNGRLVRRARNLGQIIDSSVTDLGNGYPSLSIGGARHWFPGTQKLITTNETNVWFVASYRVMMPPITEGFWRELHDFTRTYGVVPTADTAWNLFPWTWLLDWVINFDDVITNLSYLGRSGVNLHYAYVMCESVVDKTWTYSGKWCPLYIAGSGNPTSPLALGWSERTVTKQRVKASPFGFGAGLDFHFTPDQLAILSALGLSRL</sequence>
<dbReference type="EMBL" id="MN034712">
    <property type="protein sequence ID" value="QDH89242.1"/>
    <property type="molecule type" value="Genomic_RNA"/>
</dbReference>
<organism evidence="1">
    <name type="scientific">Leviviridae sp</name>
    <dbReference type="NCBI Taxonomy" id="2027243"/>
    <lineage>
        <taxon>Viruses</taxon>
        <taxon>Riboviria</taxon>
        <taxon>Orthornavirae</taxon>
        <taxon>Lenarviricota</taxon>
        <taxon>Leviviricetes</taxon>
        <taxon>Norzivirales</taxon>
        <taxon>Fiersviridae</taxon>
    </lineage>
</organism>
<feature type="non-terminal residue" evidence="1">
    <location>
        <position position="1"/>
    </location>
</feature>
<name>A0A514D6L4_9VIRU</name>
<accession>A0A514D6L4</accession>
<evidence type="ECO:0000313" key="1">
    <source>
        <dbReference type="EMBL" id="QDH89242.1"/>
    </source>
</evidence>